<feature type="domain" description="Nitrogen regulatory protein areA GATA-like" evidence="2">
    <location>
        <begin position="40"/>
        <end position="64"/>
    </location>
</feature>
<name>A0AA35J8C1_SACUV</name>
<feature type="compositionally biased region" description="Polar residues" evidence="1">
    <location>
        <begin position="194"/>
        <end position="205"/>
    </location>
</feature>
<accession>A0AA35J8C1</accession>
<reference evidence="3" key="1">
    <citation type="submission" date="2022-10" db="EMBL/GenBank/DDBJ databases">
        <authorList>
            <person name="Byrne P K."/>
        </authorList>
    </citation>
    <scope>NUCLEOTIDE SEQUENCE</scope>
    <source>
        <strain evidence="3">CBS7001</strain>
    </source>
</reference>
<dbReference type="Proteomes" id="UP001162090">
    <property type="component" value="Chromosome 14"/>
</dbReference>
<feature type="compositionally biased region" description="Polar residues" evidence="1">
    <location>
        <begin position="396"/>
        <end position="452"/>
    </location>
</feature>
<sequence length="587" mass="65932">MSRETFDIPTIGSNKFLKVTPNLFTPERLNLFDDVDLYLTLIKASKCVEQGERLHNISWRILNKALLKEHNINRPKKRDGVKSIYYVLNPNSKQQIKPKSAAVKQSPLKNASVPPTTVKQNVLARPMTSPAIAQGAHDRCADNTNIANNDLKNDFISNRQYSKSTASGLFSSFTDKYQKMKNLNHIPKKEEPQTIITGFDTSTVITKKPLPSRRSRSPFQHVRDMSMNSIDNETSKSTSPNFDNMGSRKSSLPQKESLFGRPRSYKNDQSGQLSLSKTSSRKGKNKIFFSSEDEDSDWDSVSDDSEFYADEDDEDYDDYNEEEADQYYRRQWDKLLFAKNQQNHDSRKSSVSSTNTINSNTSHDPVRRSLLSGLFLSEANSGSGSSNHNNAHNEFNSRNASPIPQLSQNNIGSQPQQNLSNTNSMKQQKPSLKTSNVTALASLSPQQGTNNGRLPMEIQKDFKGNSGSNQLYESNAPLTAQTILPTALSTHMFLPNNIHQQRIAMATGMNQRHRFPRRESMDIPSKNRNTGFLKTRMEISEEEKMVRTISRLGNTSAVDNNENADDGAAKQSKQETLGATEDSAARI</sequence>
<feature type="compositionally biased region" description="Polar residues" evidence="1">
    <location>
        <begin position="267"/>
        <end position="278"/>
    </location>
</feature>
<dbReference type="PANTHER" id="PTHR28014:SF1">
    <property type="entry name" value="NEGATIVE REGULATOR OF RAS-CAMP PATHWAY"/>
    <property type="match status" value="1"/>
</dbReference>
<proteinExistence type="predicted"/>
<feature type="compositionally biased region" description="Polar residues" evidence="1">
    <location>
        <begin position="226"/>
        <end position="254"/>
    </location>
</feature>
<dbReference type="Pfam" id="PF08550">
    <property type="entry name" value="GATA_AreA"/>
    <property type="match status" value="1"/>
</dbReference>
<feature type="region of interest" description="Disordered" evidence="1">
    <location>
        <begin position="188"/>
        <end position="319"/>
    </location>
</feature>
<dbReference type="AlphaFoldDB" id="A0AA35J8C1"/>
<dbReference type="GO" id="GO:0031930">
    <property type="term" value="P:mitochondria-nucleus signaling pathway"/>
    <property type="evidence" value="ECO:0007669"/>
    <property type="project" value="TreeGrafter"/>
</dbReference>
<organism evidence="3 4">
    <name type="scientific">Saccharomyces uvarum</name>
    <name type="common">Yeast</name>
    <name type="synonym">Saccharomyces bayanus var. uvarum</name>
    <dbReference type="NCBI Taxonomy" id="230603"/>
    <lineage>
        <taxon>Eukaryota</taxon>
        <taxon>Fungi</taxon>
        <taxon>Dikarya</taxon>
        <taxon>Ascomycota</taxon>
        <taxon>Saccharomycotina</taxon>
        <taxon>Saccharomycetes</taxon>
        <taxon>Saccharomycetales</taxon>
        <taxon>Saccharomycetaceae</taxon>
        <taxon>Saccharomyces</taxon>
    </lineage>
</organism>
<feature type="compositionally biased region" description="Acidic residues" evidence="1">
    <location>
        <begin position="291"/>
        <end position="319"/>
    </location>
</feature>
<feature type="region of interest" description="Disordered" evidence="1">
    <location>
        <begin position="96"/>
        <end position="115"/>
    </location>
</feature>
<feature type="compositionally biased region" description="Polar residues" evidence="1">
    <location>
        <begin position="551"/>
        <end position="561"/>
    </location>
</feature>
<evidence type="ECO:0000256" key="1">
    <source>
        <dbReference type="SAM" id="MobiDB-lite"/>
    </source>
</evidence>
<feature type="compositionally biased region" description="Low complexity" evidence="1">
    <location>
        <begin position="349"/>
        <end position="362"/>
    </location>
</feature>
<dbReference type="GO" id="GO:0000122">
    <property type="term" value="P:negative regulation of transcription by RNA polymerase II"/>
    <property type="evidence" value="ECO:0007669"/>
    <property type="project" value="TreeGrafter"/>
</dbReference>
<feature type="compositionally biased region" description="Low complexity" evidence="1">
    <location>
        <begin position="379"/>
        <end position="394"/>
    </location>
</feature>
<dbReference type="PANTHER" id="PTHR28014">
    <property type="entry name" value="NEGATIVE REGULATOR OF RAS-CAMP PATHWAY"/>
    <property type="match status" value="1"/>
</dbReference>
<evidence type="ECO:0000313" key="3">
    <source>
        <dbReference type="EMBL" id="CAI4050350.1"/>
    </source>
</evidence>
<dbReference type="EMBL" id="OX365925">
    <property type="protein sequence ID" value="CAI4050350.1"/>
    <property type="molecule type" value="Genomic_DNA"/>
</dbReference>
<evidence type="ECO:0000313" key="4">
    <source>
        <dbReference type="Proteomes" id="UP001162090"/>
    </source>
</evidence>
<dbReference type="InterPro" id="IPR013860">
    <property type="entry name" value="AreA_GATA"/>
</dbReference>
<feature type="region of interest" description="Disordered" evidence="1">
    <location>
        <begin position="340"/>
        <end position="365"/>
    </location>
</feature>
<dbReference type="GO" id="GO:0005737">
    <property type="term" value="C:cytoplasm"/>
    <property type="evidence" value="ECO:0007669"/>
    <property type="project" value="TreeGrafter"/>
</dbReference>
<protein>
    <recommendedName>
        <fullName evidence="2">Nitrogen regulatory protein areA GATA-like domain-containing protein</fullName>
    </recommendedName>
</protein>
<feature type="region of interest" description="Disordered" evidence="1">
    <location>
        <begin position="379"/>
        <end position="470"/>
    </location>
</feature>
<dbReference type="GO" id="GO:0006808">
    <property type="term" value="P:regulation of nitrogen utilization"/>
    <property type="evidence" value="ECO:0007669"/>
    <property type="project" value="TreeGrafter"/>
</dbReference>
<dbReference type="InterPro" id="IPR053043">
    <property type="entry name" value="Ras-cAMP_regulatory"/>
</dbReference>
<evidence type="ECO:0000259" key="2">
    <source>
        <dbReference type="Pfam" id="PF08550"/>
    </source>
</evidence>
<feature type="region of interest" description="Disordered" evidence="1">
    <location>
        <begin position="551"/>
        <end position="587"/>
    </location>
</feature>
<gene>
    <name evidence="3" type="primary">SUVC14G2420</name>
    <name evidence="3" type="ORF">SUVC_14G2420</name>
</gene>